<dbReference type="Gene3D" id="3.30.565.10">
    <property type="entry name" value="Histidine kinase-like ATPase, C-terminal domain"/>
    <property type="match status" value="1"/>
</dbReference>
<dbReference type="GO" id="GO:0004721">
    <property type="term" value="F:phosphoprotein phosphatase activity"/>
    <property type="evidence" value="ECO:0007669"/>
    <property type="project" value="TreeGrafter"/>
</dbReference>
<dbReference type="GO" id="GO:0000155">
    <property type="term" value="F:phosphorelay sensor kinase activity"/>
    <property type="evidence" value="ECO:0007669"/>
    <property type="project" value="InterPro"/>
</dbReference>
<feature type="transmembrane region" description="Helical" evidence="8">
    <location>
        <begin position="12"/>
        <end position="32"/>
    </location>
</feature>
<evidence type="ECO:0000256" key="1">
    <source>
        <dbReference type="ARBA" id="ARBA00000085"/>
    </source>
</evidence>
<dbReference type="PANTHER" id="PTHR45453:SF1">
    <property type="entry name" value="PHOSPHATE REGULON SENSOR PROTEIN PHOR"/>
    <property type="match status" value="1"/>
</dbReference>
<reference evidence="10 11" key="1">
    <citation type="journal article" date="2016" name="Nat. Commun.">
        <title>Thousands of microbial genomes shed light on interconnected biogeochemical processes in an aquifer system.</title>
        <authorList>
            <person name="Anantharaman K."/>
            <person name="Brown C.T."/>
            <person name="Hug L.A."/>
            <person name="Sharon I."/>
            <person name="Castelle C.J."/>
            <person name="Probst A.J."/>
            <person name="Thomas B.C."/>
            <person name="Singh A."/>
            <person name="Wilkins M.J."/>
            <person name="Karaoz U."/>
            <person name="Brodie E.L."/>
            <person name="Williams K.H."/>
            <person name="Hubbard S.S."/>
            <person name="Banfield J.F."/>
        </authorList>
    </citation>
    <scope>NUCLEOTIDE SEQUENCE [LARGE SCALE GENOMIC DNA]</scope>
</reference>
<dbReference type="InterPro" id="IPR004358">
    <property type="entry name" value="Sig_transdc_His_kin-like_C"/>
</dbReference>
<evidence type="ECO:0000259" key="9">
    <source>
        <dbReference type="PROSITE" id="PS50109"/>
    </source>
</evidence>
<dbReference type="SUPFAM" id="SSF55874">
    <property type="entry name" value="ATPase domain of HSP90 chaperone/DNA topoisomerase II/histidine kinase"/>
    <property type="match status" value="1"/>
</dbReference>
<comment type="caution">
    <text evidence="10">The sequence shown here is derived from an EMBL/GenBank/DDBJ whole genome shotgun (WGS) entry which is preliminary data.</text>
</comment>
<dbReference type="GO" id="GO:0016036">
    <property type="term" value="P:cellular response to phosphate starvation"/>
    <property type="evidence" value="ECO:0007669"/>
    <property type="project" value="TreeGrafter"/>
</dbReference>
<name>A0A1F7GGY8_9BACT</name>
<keyword evidence="5" id="KW-0418">Kinase</keyword>
<evidence type="ECO:0000256" key="8">
    <source>
        <dbReference type="SAM" id="Phobius"/>
    </source>
</evidence>
<feature type="domain" description="Histidine kinase" evidence="9">
    <location>
        <begin position="109"/>
        <end position="322"/>
    </location>
</feature>
<feature type="coiled-coil region" evidence="7">
    <location>
        <begin position="126"/>
        <end position="156"/>
    </location>
</feature>
<dbReference type="Pfam" id="PF00512">
    <property type="entry name" value="HisKA"/>
    <property type="match status" value="1"/>
</dbReference>
<sequence length="322" mass="36338">MFQSARIKLTIWYILITMCVSILFSLIIFSFLHRELMRNEFRIKLRLERAHLPPPRVDTETIESAIKVNLLYVNLIILGIASLAGYFLSGRTLRPIKEMVDQQNQFIADASHELRTPLTALKTAIEVNLRDEKLNLKQAKDTLKENLADVDKLKSLSENLLTLVTLQGSLNHFSSISIKDVLQTAMSKINYLAKAKKVEIKTSIKEAVVSGNKDRLIELFVILLDNAVKYSPNNKIITVSSEKEDSHAVIKIKDEGIGISEKELPHIFERFYRVDKSRASSTKGYGLGLAIANEIVHLHKGSISVESKEKKGSTFIVKLPLK</sequence>
<dbReference type="GO" id="GO:0005886">
    <property type="term" value="C:plasma membrane"/>
    <property type="evidence" value="ECO:0007669"/>
    <property type="project" value="TreeGrafter"/>
</dbReference>
<dbReference type="InterPro" id="IPR003661">
    <property type="entry name" value="HisK_dim/P_dom"/>
</dbReference>
<dbReference type="Proteomes" id="UP000177026">
    <property type="component" value="Unassembled WGS sequence"/>
</dbReference>
<keyword evidence="8" id="KW-1133">Transmembrane helix</keyword>
<evidence type="ECO:0000256" key="7">
    <source>
        <dbReference type="SAM" id="Coils"/>
    </source>
</evidence>
<keyword evidence="8" id="KW-0472">Membrane</keyword>
<dbReference type="InterPro" id="IPR003594">
    <property type="entry name" value="HATPase_dom"/>
</dbReference>
<dbReference type="EMBL" id="MFZI01000076">
    <property type="protein sequence ID" value="OGK18054.1"/>
    <property type="molecule type" value="Genomic_DNA"/>
</dbReference>
<proteinExistence type="predicted"/>
<keyword evidence="7" id="KW-0175">Coiled coil</keyword>
<evidence type="ECO:0000256" key="2">
    <source>
        <dbReference type="ARBA" id="ARBA00012438"/>
    </source>
</evidence>
<evidence type="ECO:0000313" key="11">
    <source>
        <dbReference type="Proteomes" id="UP000177026"/>
    </source>
</evidence>
<dbReference type="Gene3D" id="1.10.287.130">
    <property type="match status" value="1"/>
</dbReference>
<dbReference type="FunFam" id="3.30.565.10:FF:000006">
    <property type="entry name" value="Sensor histidine kinase WalK"/>
    <property type="match status" value="1"/>
</dbReference>
<keyword evidence="3" id="KW-0597">Phosphoprotein</keyword>
<keyword evidence="4" id="KW-0808">Transferase</keyword>
<dbReference type="EC" id="2.7.13.3" evidence="2"/>
<gene>
    <name evidence="10" type="ORF">A2866_02900</name>
</gene>
<protein>
    <recommendedName>
        <fullName evidence="2">histidine kinase</fullName>
        <ecNumber evidence="2">2.7.13.3</ecNumber>
    </recommendedName>
</protein>
<evidence type="ECO:0000256" key="5">
    <source>
        <dbReference type="ARBA" id="ARBA00022777"/>
    </source>
</evidence>
<keyword evidence="8" id="KW-0812">Transmembrane</keyword>
<dbReference type="InterPro" id="IPR036097">
    <property type="entry name" value="HisK_dim/P_sf"/>
</dbReference>
<dbReference type="InterPro" id="IPR005467">
    <property type="entry name" value="His_kinase_dom"/>
</dbReference>
<dbReference type="PANTHER" id="PTHR45453">
    <property type="entry name" value="PHOSPHATE REGULON SENSOR PROTEIN PHOR"/>
    <property type="match status" value="1"/>
</dbReference>
<dbReference type="InterPro" id="IPR036890">
    <property type="entry name" value="HATPase_C_sf"/>
</dbReference>
<dbReference type="CDD" id="cd00082">
    <property type="entry name" value="HisKA"/>
    <property type="match status" value="1"/>
</dbReference>
<dbReference type="Pfam" id="PF02518">
    <property type="entry name" value="HATPase_c"/>
    <property type="match status" value="1"/>
</dbReference>
<dbReference type="InterPro" id="IPR050351">
    <property type="entry name" value="BphY/WalK/GraS-like"/>
</dbReference>
<comment type="catalytic activity">
    <reaction evidence="1">
        <text>ATP + protein L-histidine = ADP + protein N-phospho-L-histidine.</text>
        <dbReference type="EC" id="2.7.13.3"/>
    </reaction>
</comment>
<evidence type="ECO:0000256" key="4">
    <source>
        <dbReference type="ARBA" id="ARBA00022679"/>
    </source>
</evidence>
<keyword evidence="6" id="KW-0902">Two-component regulatory system</keyword>
<evidence type="ECO:0000256" key="6">
    <source>
        <dbReference type="ARBA" id="ARBA00023012"/>
    </source>
</evidence>
<organism evidence="10 11">
    <name type="scientific">Candidatus Roizmanbacteria bacterium RIFCSPHIGHO2_01_FULL_39_8</name>
    <dbReference type="NCBI Taxonomy" id="1802033"/>
    <lineage>
        <taxon>Bacteria</taxon>
        <taxon>Candidatus Roizmaniibacteriota</taxon>
    </lineage>
</organism>
<feature type="transmembrane region" description="Helical" evidence="8">
    <location>
        <begin position="70"/>
        <end position="89"/>
    </location>
</feature>
<dbReference type="SUPFAM" id="SSF47384">
    <property type="entry name" value="Homodimeric domain of signal transducing histidine kinase"/>
    <property type="match status" value="1"/>
</dbReference>
<dbReference type="AlphaFoldDB" id="A0A1F7GGY8"/>
<dbReference type="PROSITE" id="PS50109">
    <property type="entry name" value="HIS_KIN"/>
    <property type="match status" value="1"/>
</dbReference>
<evidence type="ECO:0000313" key="10">
    <source>
        <dbReference type="EMBL" id="OGK18054.1"/>
    </source>
</evidence>
<dbReference type="SMART" id="SM00388">
    <property type="entry name" value="HisKA"/>
    <property type="match status" value="1"/>
</dbReference>
<dbReference type="SMART" id="SM00387">
    <property type="entry name" value="HATPase_c"/>
    <property type="match status" value="1"/>
</dbReference>
<dbReference type="PRINTS" id="PR00344">
    <property type="entry name" value="BCTRLSENSOR"/>
</dbReference>
<dbReference type="CDD" id="cd00075">
    <property type="entry name" value="HATPase"/>
    <property type="match status" value="1"/>
</dbReference>
<evidence type="ECO:0000256" key="3">
    <source>
        <dbReference type="ARBA" id="ARBA00022553"/>
    </source>
</evidence>
<accession>A0A1F7GGY8</accession>